<evidence type="ECO:0000313" key="5">
    <source>
        <dbReference type="Proteomes" id="UP001241603"/>
    </source>
</evidence>
<keyword evidence="5" id="KW-1185">Reference proteome</keyword>
<dbReference type="Proteomes" id="UP001241603">
    <property type="component" value="Unassembled WGS sequence"/>
</dbReference>
<dbReference type="Pfam" id="PF01156">
    <property type="entry name" value="IU_nuc_hydro"/>
    <property type="match status" value="1"/>
</dbReference>
<dbReference type="PANTHER" id="PTHR12304:SF4">
    <property type="entry name" value="URIDINE NUCLEOSIDASE"/>
    <property type="match status" value="1"/>
</dbReference>
<dbReference type="Gene3D" id="3.90.245.10">
    <property type="entry name" value="Ribonucleoside hydrolase-like"/>
    <property type="match status" value="1"/>
</dbReference>
<dbReference type="CDD" id="cd02650">
    <property type="entry name" value="nuc_hydro_CaPnhB"/>
    <property type="match status" value="1"/>
</dbReference>
<accession>A0ABU0H441</accession>
<name>A0ABU0H441_9HYPH</name>
<reference evidence="4 5" key="1">
    <citation type="submission" date="2023-07" db="EMBL/GenBank/DDBJ databases">
        <title>Genomic Encyclopedia of Type Strains, Phase IV (KMG-IV): sequencing the most valuable type-strain genomes for metagenomic binning, comparative biology and taxonomic classification.</title>
        <authorList>
            <person name="Goeker M."/>
        </authorList>
    </citation>
    <scope>NUCLEOTIDE SEQUENCE [LARGE SCALE GENOMIC DNA]</scope>
    <source>
        <strain evidence="4 5">B6-8</strain>
    </source>
</reference>
<keyword evidence="2" id="KW-0326">Glycosidase</keyword>
<evidence type="ECO:0000259" key="3">
    <source>
        <dbReference type="Pfam" id="PF01156"/>
    </source>
</evidence>
<comment type="caution">
    <text evidence="4">The sequence shown here is derived from an EMBL/GenBank/DDBJ whole genome shotgun (WGS) entry which is preliminary data.</text>
</comment>
<dbReference type="SUPFAM" id="SSF53590">
    <property type="entry name" value="Nucleoside hydrolase"/>
    <property type="match status" value="1"/>
</dbReference>
<dbReference type="InterPro" id="IPR023186">
    <property type="entry name" value="IUNH"/>
</dbReference>
<evidence type="ECO:0000256" key="2">
    <source>
        <dbReference type="ARBA" id="ARBA00023295"/>
    </source>
</evidence>
<organism evidence="4 5">
    <name type="scientific">Kaistia dalseonensis</name>
    <dbReference type="NCBI Taxonomy" id="410840"/>
    <lineage>
        <taxon>Bacteria</taxon>
        <taxon>Pseudomonadati</taxon>
        <taxon>Pseudomonadota</taxon>
        <taxon>Alphaproteobacteria</taxon>
        <taxon>Hyphomicrobiales</taxon>
        <taxon>Kaistiaceae</taxon>
        <taxon>Kaistia</taxon>
    </lineage>
</organism>
<dbReference type="InterPro" id="IPR001910">
    <property type="entry name" value="Inosine/uridine_hydrolase_dom"/>
</dbReference>
<evidence type="ECO:0000256" key="1">
    <source>
        <dbReference type="ARBA" id="ARBA00022801"/>
    </source>
</evidence>
<keyword evidence="1" id="KW-0378">Hydrolase</keyword>
<dbReference type="RefSeq" id="WP_266348015.1">
    <property type="nucleotide sequence ID" value="NZ_JAPKNG010000002.1"/>
</dbReference>
<dbReference type="InterPro" id="IPR036452">
    <property type="entry name" value="Ribo_hydro-like"/>
</dbReference>
<feature type="domain" description="Inosine/uridine-preferring nucleoside hydrolase" evidence="3">
    <location>
        <begin position="4"/>
        <end position="306"/>
    </location>
</feature>
<proteinExistence type="predicted"/>
<evidence type="ECO:0000313" key="4">
    <source>
        <dbReference type="EMBL" id="MDQ0437078.1"/>
    </source>
</evidence>
<gene>
    <name evidence="4" type="ORF">QO014_001463</name>
</gene>
<dbReference type="EMBL" id="JAUSVO010000002">
    <property type="protein sequence ID" value="MDQ0437078.1"/>
    <property type="molecule type" value="Genomic_DNA"/>
</dbReference>
<dbReference type="PANTHER" id="PTHR12304">
    <property type="entry name" value="INOSINE-URIDINE PREFERRING NUCLEOSIDE HYDROLASE"/>
    <property type="match status" value="1"/>
</dbReference>
<sequence>MHKVIFDTDPGIDDAMALLFLHASPEVDLLAITTTFGNGTIETTTRNALYLAERFGIAAPIGRGAGAPLVGAAGDPPDFVHGGNGLGDIDIPAVLTRQPDPRPAYRLIIDLVRTHPGEIEIVAVGRMTNLALALREAPDIAPLVKQVVIMGGAFGINGVLGNVTPAAEANIWGDPLAADEVTGANWPLTMVGLDVTQQTRMPTPFLRALANEAGKVGRFIWEISRFYEAFHLKGGVDSIYVHDSSAVAYLLAPDLFETRRGSIRVVSEGLAFGMTIQKPADQSGPPSPWDGRPEHRICTGVDAEGLRRLYRSTLQLRSGR</sequence>
<protein>
    <submittedName>
        <fullName evidence="4">Inosine-uridine nucleoside N-ribohydrolase</fullName>
    </submittedName>
</protein>